<gene>
    <name evidence="3" type="ORF">MN116_005407</name>
</gene>
<comment type="caution">
    <text evidence="3">The sequence shown here is derived from an EMBL/GenBank/DDBJ whole genome shotgun (WGS) entry which is preliminary data.</text>
</comment>
<dbReference type="EMBL" id="JALJAT010000003">
    <property type="protein sequence ID" value="KAK4472032.1"/>
    <property type="molecule type" value="Genomic_DNA"/>
</dbReference>
<feature type="transmembrane region" description="Helical" evidence="2">
    <location>
        <begin position="171"/>
        <end position="190"/>
    </location>
</feature>
<proteinExistence type="predicted"/>
<evidence type="ECO:0000256" key="1">
    <source>
        <dbReference type="SAM" id="MobiDB-lite"/>
    </source>
</evidence>
<keyword evidence="2" id="KW-0812">Transmembrane</keyword>
<dbReference type="Proteomes" id="UP001292079">
    <property type="component" value="Unassembled WGS sequence"/>
</dbReference>
<evidence type="ECO:0008006" key="5">
    <source>
        <dbReference type="Google" id="ProtNLM"/>
    </source>
</evidence>
<feature type="transmembrane region" description="Helical" evidence="2">
    <location>
        <begin position="12"/>
        <end position="40"/>
    </location>
</feature>
<feature type="compositionally biased region" description="Basic and acidic residues" evidence="1">
    <location>
        <begin position="294"/>
        <end position="304"/>
    </location>
</feature>
<evidence type="ECO:0000256" key="2">
    <source>
        <dbReference type="SAM" id="Phobius"/>
    </source>
</evidence>
<feature type="compositionally biased region" description="Polar residues" evidence="1">
    <location>
        <begin position="269"/>
        <end position="289"/>
    </location>
</feature>
<reference evidence="3" key="2">
    <citation type="journal article" date="2023" name="Infect Dis Poverty">
        <title>Chromosome-scale genome of the human blood fluke Schistosoma mekongi and its implications for public health.</title>
        <authorList>
            <person name="Zhou M."/>
            <person name="Xu L."/>
            <person name="Xu D."/>
            <person name="Chen W."/>
            <person name="Khan J."/>
            <person name="Hu Y."/>
            <person name="Huang H."/>
            <person name="Wei H."/>
            <person name="Zhang Y."/>
            <person name="Chusongsang P."/>
            <person name="Tanasarnprasert K."/>
            <person name="Hu X."/>
            <person name="Limpanont Y."/>
            <person name="Lv Z."/>
        </authorList>
    </citation>
    <scope>NUCLEOTIDE SEQUENCE</scope>
    <source>
        <strain evidence="3">LV_2022a</strain>
    </source>
</reference>
<feature type="transmembrane region" description="Helical" evidence="2">
    <location>
        <begin position="72"/>
        <end position="92"/>
    </location>
</feature>
<accession>A0AAE2D5L4</accession>
<keyword evidence="2" id="KW-1133">Transmembrane helix</keyword>
<sequence length="304" mass="34626">MFNSQWTLSNSSLLLLSIVLSLSYALLLLLLILSLLVGIFCHFTNSCYVFENYLQLSYSIVSPSSLTSSPTLLSFSSWILFVIFCSIWKLLYQVYKILLCYQKDILIFLANSISSSIGNFKAILLTQCIGSFNYLQNYTTKCNFNTKVTCIIAASTRRIHYKSLCHGMNRLFSLYLGILIFTELYGFTYVEGKPITGANERRFGHLDLHPSSSKSVHSSPQRTPKVVMPPYDLGFKGQKTDEVNKLRSSSLSSSSSSSSSFYKDNYGNFDQMNGFQSDETYDQGSQQRQHYQRVNRDEFEPQKN</sequence>
<feature type="region of interest" description="Disordered" evidence="1">
    <location>
        <begin position="209"/>
        <end position="231"/>
    </location>
</feature>
<keyword evidence="4" id="KW-1185">Reference proteome</keyword>
<evidence type="ECO:0000313" key="3">
    <source>
        <dbReference type="EMBL" id="KAK4472032.1"/>
    </source>
</evidence>
<evidence type="ECO:0000313" key="4">
    <source>
        <dbReference type="Proteomes" id="UP001292079"/>
    </source>
</evidence>
<protein>
    <recommendedName>
        <fullName evidence="5">Transmembrane protein</fullName>
    </recommendedName>
</protein>
<feature type="region of interest" description="Disordered" evidence="1">
    <location>
        <begin position="269"/>
        <end position="304"/>
    </location>
</feature>
<feature type="compositionally biased region" description="Low complexity" evidence="1">
    <location>
        <begin position="209"/>
        <end position="220"/>
    </location>
</feature>
<dbReference type="AlphaFoldDB" id="A0AAE2D5L4"/>
<name>A0AAE2D5L4_SCHME</name>
<keyword evidence="2" id="KW-0472">Membrane</keyword>
<reference evidence="3" key="1">
    <citation type="submission" date="2022-04" db="EMBL/GenBank/DDBJ databases">
        <authorList>
            <person name="Xu L."/>
            <person name="Lv Z."/>
        </authorList>
    </citation>
    <scope>NUCLEOTIDE SEQUENCE</scope>
    <source>
        <strain evidence="3">LV_2022a</strain>
    </source>
</reference>
<organism evidence="3 4">
    <name type="scientific">Schistosoma mekongi</name>
    <name type="common">Parasitic worm</name>
    <dbReference type="NCBI Taxonomy" id="38744"/>
    <lineage>
        <taxon>Eukaryota</taxon>
        <taxon>Metazoa</taxon>
        <taxon>Spiralia</taxon>
        <taxon>Lophotrochozoa</taxon>
        <taxon>Platyhelminthes</taxon>
        <taxon>Trematoda</taxon>
        <taxon>Digenea</taxon>
        <taxon>Strigeidida</taxon>
        <taxon>Schistosomatoidea</taxon>
        <taxon>Schistosomatidae</taxon>
        <taxon>Schistosoma</taxon>
    </lineage>
</organism>